<dbReference type="Pfam" id="PF13185">
    <property type="entry name" value="GAF_2"/>
    <property type="match status" value="1"/>
</dbReference>
<dbReference type="SMART" id="SM00387">
    <property type="entry name" value="HATPase_c"/>
    <property type="match status" value="1"/>
</dbReference>
<evidence type="ECO:0000313" key="12">
    <source>
        <dbReference type="Proteomes" id="UP001262754"/>
    </source>
</evidence>
<organism evidence="11 12">
    <name type="scientific">Caulobacter rhizosphaerae</name>
    <dbReference type="NCBI Taxonomy" id="2010972"/>
    <lineage>
        <taxon>Bacteria</taxon>
        <taxon>Pseudomonadati</taxon>
        <taxon>Pseudomonadota</taxon>
        <taxon>Alphaproteobacteria</taxon>
        <taxon>Caulobacterales</taxon>
        <taxon>Caulobacteraceae</taxon>
        <taxon>Caulobacter</taxon>
    </lineage>
</organism>
<dbReference type="InterPro" id="IPR036890">
    <property type="entry name" value="HATPase_C_sf"/>
</dbReference>
<dbReference type="EMBL" id="JAVDRL010000002">
    <property type="protein sequence ID" value="MDR6530056.1"/>
    <property type="molecule type" value="Genomic_DNA"/>
</dbReference>
<dbReference type="InterPro" id="IPR036097">
    <property type="entry name" value="HisK_dim/P_sf"/>
</dbReference>
<dbReference type="PROSITE" id="PS50109">
    <property type="entry name" value="HIS_KIN"/>
    <property type="match status" value="1"/>
</dbReference>
<dbReference type="PANTHER" id="PTHR45339">
    <property type="entry name" value="HYBRID SIGNAL TRANSDUCTION HISTIDINE KINASE J"/>
    <property type="match status" value="1"/>
</dbReference>
<dbReference type="SUPFAM" id="SSF55785">
    <property type="entry name" value="PYP-like sensor domain (PAS domain)"/>
    <property type="match status" value="1"/>
</dbReference>
<dbReference type="Pfam" id="PF00072">
    <property type="entry name" value="Response_reg"/>
    <property type="match status" value="1"/>
</dbReference>
<name>A0ABU1MWH8_9CAUL</name>
<evidence type="ECO:0000259" key="8">
    <source>
        <dbReference type="PROSITE" id="PS50109"/>
    </source>
</evidence>
<dbReference type="EC" id="2.7.13.3" evidence="2"/>
<dbReference type="SUPFAM" id="SSF52172">
    <property type="entry name" value="CheY-like"/>
    <property type="match status" value="1"/>
</dbReference>
<dbReference type="SMART" id="SM00388">
    <property type="entry name" value="HisKA"/>
    <property type="match status" value="1"/>
</dbReference>
<dbReference type="CDD" id="cd00130">
    <property type="entry name" value="PAS"/>
    <property type="match status" value="1"/>
</dbReference>
<keyword evidence="6" id="KW-0902">Two-component regulatory system</keyword>
<dbReference type="PRINTS" id="PR00344">
    <property type="entry name" value="BCTRLSENSOR"/>
</dbReference>
<dbReference type="CDD" id="cd17546">
    <property type="entry name" value="REC_hyHK_CKI1_RcsC-like"/>
    <property type="match status" value="1"/>
</dbReference>
<accession>A0ABU1MWH8</accession>
<dbReference type="Gene3D" id="3.30.450.40">
    <property type="match status" value="1"/>
</dbReference>
<feature type="domain" description="Histidine kinase" evidence="8">
    <location>
        <begin position="327"/>
        <end position="554"/>
    </location>
</feature>
<dbReference type="Gene3D" id="1.10.287.130">
    <property type="match status" value="1"/>
</dbReference>
<feature type="modified residue" description="4-aspartylphosphate" evidence="7">
    <location>
        <position position="629"/>
    </location>
</feature>
<dbReference type="SMART" id="SM00448">
    <property type="entry name" value="REC"/>
    <property type="match status" value="1"/>
</dbReference>
<dbReference type="InterPro" id="IPR001789">
    <property type="entry name" value="Sig_transdc_resp-reg_receiver"/>
</dbReference>
<comment type="catalytic activity">
    <reaction evidence="1">
        <text>ATP + protein L-histidine = ADP + protein N-phospho-L-histidine.</text>
        <dbReference type="EC" id="2.7.13.3"/>
    </reaction>
</comment>
<dbReference type="InterPro" id="IPR003018">
    <property type="entry name" value="GAF"/>
</dbReference>
<dbReference type="RefSeq" id="WP_310029306.1">
    <property type="nucleotide sequence ID" value="NZ_JAVDRL010000002.1"/>
</dbReference>
<dbReference type="SUPFAM" id="SSF55874">
    <property type="entry name" value="ATPase domain of HSP90 chaperone/DNA topoisomerase II/histidine kinase"/>
    <property type="match status" value="1"/>
</dbReference>
<keyword evidence="3 7" id="KW-0597">Phosphoprotein</keyword>
<dbReference type="InterPro" id="IPR003594">
    <property type="entry name" value="HATPase_dom"/>
</dbReference>
<dbReference type="CDD" id="cd16922">
    <property type="entry name" value="HATPase_EvgS-ArcB-TorS-like"/>
    <property type="match status" value="1"/>
</dbReference>
<evidence type="ECO:0000256" key="2">
    <source>
        <dbReference type="ARBA" id="ARBA00012438"/>
    </source>
</evidence>
<dbReference type="Pfam" id="PF02518">
    <property type="entry name" value="HATPase_c"/>
    <property type="match status" value="1"/>
</dbReference>
<dbReference type="Gene3D" id="3.40.50.2300">
    <property type="match status" value="1"/>
</dbReference>
<proteinExistence type="predicted"/>
<comment type="caution">
    <text evidence="11">The sequence shown here is derived from an EMBL/GenBank/DDBJ whole genome shotgun (WGS) entry which is preliminary data.</text>
</comment>
<evidence type="ECO:0000256" key="3">
    <source>
        <dbReference type="ARBA" id="ARBA00022553"/>
    </source>
</evidence>
<dbReference type="PROSITE" id="PS50112">
    <property type="entry name" value="PAS"/>
    <property type="match status" value="1"/>
</dbReference>
<keyword evidence="4" id="KW-0808">Transferase</keyword>
<dbReference type="SMART" id="SM00091">
    <property type="entry name" value="PAS"/>
    <property type="match status" value="1"/>
</dbReference>
<dbReference type="CDD" id="cd00082">
    <property type="entry name" value="HisKA"/>
    <property type="match status" value="1"/>
</dbReference>
<dbReference type="InterPro" id="IPR000014">
    <property type="entry name" value="PAS"/>
</dbReference>
<dbReference type="InterPro" id="IPR003661">
    <property type="entry name" value="HisK_dim/P_dom"/>
</dbReference>
<dbReference type="SMART" id="SM00065">
    <property type="entry name" value="GAF"/>
    <property type="match status" value="1"/>
</dbReference>
<feature type="domain" description="Response regulatory" evidence="9">
    <location>
        <begin position="580"/>
        <end position="700"/>
    </location>
</feature>
<dbReference type="Pfam" id="PF00512">
    <property type="entry name" value="HisKA"/>
    <property type="match status" value="1"/>
</dbReference>
<dbReference type="InterPro" id="IPR013655">
    <property type="entry name" value="PAS_fold_3"/>
</dbReference>
<evidence type="ECO:0000259" key="9">
    <source>
        <dbReference type="PROSITE" id="PS50110"/>
    </source>
</evidence>
<dbReference type="PANTHER" id="PTHR45339:SF1">
    <property type="entry name" value="HYBRID SIGNAL TRANSDUCTION HISTIDINE KINASE J"/>
    <property type="match status" value="1"/>
</dbReference>
<keyword evidence="12" id="KW-1185">Reference proteome</keyword>
<evidence type="ECO:0000256" key="7">
    <source>
        <dbReference type="PROSITE-ProRule" id="PRU00169"/>
    </source>
</evidence>
<evidence type="ECO:0000259" key="10">
    <source>
        <dbReference type="PROSITE" id="PS50112"/>
    </source>
</evidence>
<dbReference type="InterPro" id="IPR005467">
    <property type="entry name" value="His_kinase_dom"/>
</dbReference>
<evidence type="ECO:0000313" key="11">
    <source>
        <dbReference type="EMBL" id="MDR6530056.1"/>
    </source>
</evidence>
<gene>
    <name evidence="11" type="ORF">J2800_000780</name>
</gene>
<evidence type="ECO:0000256" key="4">
    <source>
        <dbReference type="ARBA" id="ARBA00022679"/>
    </source>
</evidence>
<dbReference type="InterPro" id="IPR035965">
    <property type="entry name" value="PAS-like_dom_sf"/>
</dbReference>
<reference evidence="11 12" key="1">
    <citation type="submission" date="2023-07" db="EMBL/GenBank/DDBJ databases">
        <title>Sorghum-associated microbial communities from plants grown in Nebraska, USA.</title>
        <authorList>
            <person name="Schachtman D."/>
        </authorList>
    </citation>
    <scope>NUCLEOTIDE SEQUENCE [LARGE SCALE GENOMIC DNA]</scope>
    <source>
        <strain evidence="11 12">DS2154</strain>
    </source>
</reference>
<dbReference type="InterPro" id="IPR029016">
    <property type="entry name" value="GAF-like_dom_sf"/>
</dbReference>
<evidence type="ECO:0000256" key="6">
    <source>
        <dbReference type="ARBA" id="ARBA00023012"/>
    </source>
</evidence>
<evidence type="ECO:0000256" key="5">
    <source>
        <dbReference type="ARBA" id="ARBA00022777"/>
    </source>
</evidence>
<feature type="domain" description="PAS" evidence="10">
    <location>
        <begin position="190"/>
        <end position="260"/>
    </location>
</feature>
<dbReference type="InterPro" id="IPR011006">
    <property type="entry name" value="CheY-like_superfamily"/>
</dbReference>
<dbReference type="Gene3D" id="3.30.450.20">
    <property type="entry name" value="PAS domain"/>
    <property type="match status" value="1"/>
</dbReference>
<dbReference type="NCBIfam" id="TIGR00229">
    <property type="entry name" value="sensory_box"/>
    <property type="match status" value="1"/>
</dbReference>
<dbReference type="Proteomes" id="UP001262754">
    <property type="component" value="Unassembled WGS sequence"/>
</dbReference>
<protein>
    <recommendedName>
        <fullName evidence="2">histidine kinase</fullName>
        <ecNumber evidence="2">2.7.13.3</ecNumber>
    </recommendedName>
</protein>
<sequence length="708" mass="75697">MRLTSAHRAFRRTMTLIAGGNSLGTALLAIVQAVEAEDPSTVCSILLLDAEGEHLLVGAAPGLPDFYNQAIHGVQIGPSAGSCGTAAFTGRRVIVEDIQTDPLWLDYKALAAEAGVAACWSEPIRSASGKVVGTFALYHRQLARPSEDDIAFIEAAAELAAIAIDRQRAEDTLIASEARALRAAQSALETASNLTTFFEVSLDMLCIRDLEGRFVKLSRAWETVLGYSVEELLGAPLLPLLHPDDVAATQAHMALANDSGEVAGFVNRYRRRDGEYRQLEWRARRSGDLIFGVARDVTERLRDEAEMAAARRAAEAANQAKSDFLANMSHEIRTPLNGVIGIAATLSDTPLTPAQREMVDLIRCSGATLERLVSDILDVSKIEAGQMTIETGVFDLDAAIDGPLDVTRLRAEDKGLAFRIERGEDARGTFLGDSVRIGQVLGNLLSNALKFTDRGEIVARIEVEAEGDQTVDGQTGVRLVLEVEDTGVGFDAAQGEMIFQRFSQADSTITRRFGGTGLGLAISRTLVEMMGGEISARSRPGSGSLFRVVLPLQRIEAADLALAGEAGAGPAPAARPEGLRVLLAEDHPVNQKVVQLILEPHGVEVTVVDNGALAVEAFRTGGYDLVLMDMQMPVMDGLAATRAIRRLEQHDPAGAPIPIIMLSANAMAHHRQDALLAGADLHLAKPVTAADLIDGIGQALDERERRAG</sequence>
<dbReference type="PROSITE" id="PS50110">
    <property type="entry name" value="RESPONSE_REGULATORY"/>
    <property type="match status" value="1"/>
</dbReference>
<evidence type="ECO:0000256" key="1">
    <source>
        <dbReference type="ARBA" id="ARBA00000085"/>
    </source>
</evidence>
<dbReference type="SUPFAM" id="SSF55781">
    <property type="entry name" value="GAF domain-like"/>
    <property type="match status" value="1"/>
</dbReference>
<dbReference type="Gene3D" id="3.30.565.10">
    <property type="entry name" value="Histidine kinase-like ATPase, C-terminal domain"/>
    <property type="match status" value="1"/>
</dbReference>
<dbReference type="SUPFAM" id="SSF47384">
    <property type="entry name" value="Homodimeric domain of signal transducing histidine kinase"/>
    <property type="match status" value="1"/>
</dbReference>
<dbReference type="InterPro" id="IPR004358">
    <property type="entry name" value="Sig_transdc_His_kin-like_C"/>
</dbReference>
<dbReference type="Pfam" id="PF08447">
    <property type="entry name" value="PAS_3"/>
    <property type="match status" value="1"/>
</dbReference>
<keyword evidence="5" id="KW-0418">Kinase</keyword>